<comment type="cofactor">
    <cofactor evidence="1 6">
        <name>pyridoxal 5'-phosphate</name>
        <dbReference type="ChEBI" id="CHEBI:597326"/>
    </cofactor>
</comment>
<dbReference type="FunFam" id="3.40.640.10:FF:000033">
    <property type="entry name" value="Aspartate aminotransferase"/>
    <property type="match status" value="1"/>
</dbReference>
<evidence type="ECO:0000256" key="5">
    <source>
        <dbReference type="ARBA" id="ARBA00022898"/>
    </source>
</evidence>
<reference evidence="8" key="1">
    <citation type="submission" date="2020-08" db="EMBL/GenBank/DDBJ databases">
        <title>Genome public.</title>
        <authorList>
            <person name="Liu C."/>
            <person name="Sun Q."/>
        </authorList>
    </citation>
    <scope>NUCLEOTIDE SEQUENCE</scope>
    <source>
        <strain evidence="8">BX5</strain>
    </source>
</reference>
<dbReference type="RefSeq" id="WP_147561193.1">
    <property type="nucleotide sequence ID" value="NZ_JACOPN010000003.1"/>
</dbReference>
<dbReference type="Pfam" id="PF00155">
    <property type="entry name" value="Aminotran_1_2"/>
    <property type="match status" value="1"/>
</dbReference>
<feature type="domain" description="Aminotransferase class I/classII large" evidence="7">
    <location>
        <begin position="31"/>
        <end position="374"/>
    </location>
</feature>
<evidence type="ECO:0000313" key="8">
    <source>
        <dbReference type="EMBL" id="MBC5716695.1"/>
    </source>
</evidence>
<dbReference type="EMBL" id="JACOPN010000003">
    <property type="protein sequence ID" value="MBC5716695.1"/>
    <property type="molecule type" value="Genomic_DNA"/>
</dbReference>
<sequence length="396" mass="44325">MNYENILNQRIQGVKPSGIRKFFDILEEMTDAISLGIGEPDFVTPWHIRDAGIYSLERGHTKYTSNAGLLQLRREIAAYLNRRFDLQYDYAHQIVVTVGGSEGIDLALRCLLNPGDEVIIPTPSFVCYGPLTEMSGGVPKYLELKVENKFRLTPEELRAAITPNTKVLVLPFPCNPTGGTMDRQDLEAIAQVLEGTDIMVLSDEIYAELTYGQRHVSPANLTSLKDRTVVVNGFSKSHAMTGWRMGYVCGPEPVIQQMLKLHQFGIMSAPTTSQYAAVEAMRNGDPDIEHMREEYDRRRRYLVENLNRIGLSCFEPKGAFYVFPDIRSTGLSSEEFCERFLMEEKVAVIPGSAFGPGGEGFVRACYAASMKDIAESVARLDNFLTNLRRKQGRGEG</sequence>
<comment type="caution">
    <text evidence="8">The sequence shown here is derived from an EMBL/GenBank/DDBJ whole genome shotgun (WGS) entry which is preliminary data.</text>
</comment>
<dbReference type="CDD" id="cd00609">
    <property type="entry name" value="AAT_like"/>
    <property type="match status" value="1"/>
</dbReference>
<dbReference type="Gene3D" id="3.90.1150.10">
    <property type="entry name" value="Aspartate Aminotransferase, domain 1"/>
    <property type="match status" value="1"/>
</dbReference>
<dbReference type="Proteomes" id="UP000602260">
    <property type="component" value="Unassembled WGS sequence"/>
</dbReference>
<keyword evidence="9" id="KW-1185">Reference proteome</keyword>
<evidence type="ECO:0000256" key="2">
    <source>
        <dbReference type="ARBA" id="ARBA00007441"/>
    </source>
</evidence>
<evidence type="ECO:0000256" key="3">
    <source>
        <dbReference type="ARBA" id="ARBA00022576"/>
    </source>
</evidence>
<evidence type="ECO:0000256" key="6">
    <source>
        <dbReference type="RuleBase" id="RU000481"/>
    </source>
</evidence>
<keyword evidence="3 6" id="KW-0032">Aminotransferase</keyword>
<organism evidence="8 9">
    <name type="scientific">Flintibacter faecis</name>
    <dbReference type="NCBI Taxonomy" id="2763047"/>
    <lineage>
        <taxon>Bacteria</taxon>
        <taxon>Bacillati</taxon>
        <taxon>Bacillota</taxon>
        <taxon>Clostridia</taxon>
        <taxon>Eubacteriales</taxon>
        <taxon>Flintibacter</taxon>
    </lineage>
</organism>
<dbReference type="GO" id="GO:0030170">
    <property type="term" value="F:pyridoxal phosphate binding"/>
    <property type="evidence" value="ECO:0007669"/>
    <property type="project" value="InterPro"/>
</dbReference>
<dbReference type="Gene3D" id="3.40.640.10">
    <property type="entry name" value="Type I PLP-dependent aspartate aminotransferase-like (Major domain)"/>
    <property type="match status" value="1"/>
</dbReference>
<dbReference type="InterPro" id="IPR015424">
    <property type="entry name" value="PyrdxlP-dep_Trfase"/>
</dbReference>
<dbReference type="InterPro" id="IPR015421">
    <property type="entry name" value="PyrdxlP-dep_Trfase_major"/>
</dbReference>
<dbReference type="InterPro" id="IPR004838">
    <property type="entry name" value="NHTrfase_class1_PyrdxlP-BS"/>
</dbReference>
<dbReference type="SUPFAM" id="SSF53383">
    <property type="entry name" value="PLP-dependent transferases"/>
    <property type="match status" value="1"/>
</dbReference>
<dbReference type="InterPro" id="IPR050596">
    <property type="entry name" value="AspAT/PAT-like"/>
</dbReference>
<evidence type="ECO:0000256" key="1">
    <source>
        <dbReference type="ARBA" id="ARBA00001933"/>
    </source>
</evidence>
<evidence type="ECO:0000259" key="7">
    <source>
        <dbReference type="Pfam" id="PF00155"/>
    </source>
</evidence>
<dbReference type="AlphaFoldDB" id="A0A8J6IXM5"/>
<proteinExistence type="inferred from homology"/>
<accession>A0A8J6IXM5</accession>
<dbReference type="InterPro" id="IPR015422">
    <property type="entry name" value="PyrdxlP-dep_Trfase_small"/>
</dbReference>
<evidence type="ECO:0000313" key="9">
    <source>
        <dbReference type="Proteomes" id="UP000602260"/>
    </source>
</evidence>
<dbReference type="PANTHER" id="PTHR46383:SF3">
    <property type="entry name" value="ASPARTATE AMINOTRANSFERASE-RELATED"/>
    <property type="match status" value="1"/>
</dbReference>
<gene>
    <name evidence="8" type="ORF">H8S55_05075</name>
</gene>
<evidence type="ECO:0000256" key="4">
    <source>
        <dbReference type="ARBA" id="ARBA00022679"/>
    </source>
</evidence>
<comment type="similarity">
    <text evidence="2 6">Belongs to the class-I pyridoxal-phosphate-dependent aminotransferase family.</text>
</comment>
<name>A0A8J6IXM5_9FIRM</name>
<dbReference type="EC" id="2.6.1.-" evidence="6"/>
<dbReference type="GO" id="GO:0006520">
    <property type="term" value="P:amino acid metabolic process"/>
    <property type="evidence" value="ECO:0007669"/>
    <property type="project" value="InterPro"/>
</dbReference>
<keyword evidence="4 6" id="KW-0808">Transferase</keyword>
<dbReference type="GO" id="GO:0008483">
    <property type="term" value="F:transaminase activity"/>
    <property type="evidence" value="ECO:0007669"/>
    <property type="project" value="UniProtKB-KW"/>
</dbReference>
<dbReference type="InterPro" id="IPR004839">
    <property type="entry name" value="Aminotransferase_I/II_large"/>
</dbReference>
<dbReference type="PROSITE" id="PS00105">
    <property type="entry name" value="AA_TRANSFER_CLASS_1"/>
    <property type="match status" value="1"/>
</dbReference>
<dbReference type="PANTHER" id="PTHR46383">
    <property type="entry name" value="ASPARTATE AMINOTRANSFERASE"/>
    <property type="match status" value="1"/>
</dbReference>
<protein>
    <recommendedName>
        <fullName evidence="6">Aminotransferase</fullName>
        <ecNumber evidence="6">2.6.1.-</ecNumber>
    </recommendedName>
</protein>
<keyword evidence="5" id="KW-0663">Pyridoxal phosphate</keyword>